<keyword evidence="1" id="KW-0732">Signal</keyword>
<dbReference type="RefSeq" id="WP_107930235.1">
    <property type="nucleotide sequence ID" value="NZ_PZZN01000001.1"/>
</dbReference>
<sequence length="151" mass="16297">MKSIFGKLAAAVAVLFPVAPAVSQTPIDDWVKQVSMKLDANIEMPAGSTDGLITATFKRSETGQATDVIIDGRNSELKRAALVTMRRLRDLPPLPAGFEGKRIRVNLLIGNMSDYGGYVRQLQVLRTQASSSNTQPAKRLSPVQVALLGPH</sequence>
<keyword evidence="3" id="KW-1185">Reference proteome</keyword>
<gene>
    <name evidence="2" type="ORF">C8J24_0642</name>
</gene>
<feature type="signal peptide" evidence="1">
    <location>
        <begin position="1"/>
        <end position="23"/>
    </location>
</feature>
<dbReference type="SUPFAM" id="SSF74653">
    <property type="entry name" value="TolA/TonB C-terminal domain"/>
    <property type="match status" value="1"/>
</dbReference>
<comment type="caution">
    <text evidence="2">The sequence shown here is derived from an EMBL/GenBank/DDBJ whole genome shotgun (WGS) entry which is preliminary data.</text>
</comment>
<dbReference type="Proteomes" id="UP000240996">
    <property type="component" value="Unassembled WGS sequence"/>
</dbReference>
<name>A0A2T4YTX7_9SPHN</name>
<dbReference type="AlphaFoldDB" id="A0A2T4YTX7"/>
<accession>A0A2T4YTX7</accession>
<organism evidence="2 3">
    <name type="scientific">Sphingomonas aerolata</name>
    <dbReference type="NCBI Taxonomy" id="185951"/>
    <lineage>
        <taxon>Bacteria</taxon>
        <taxon>Pseudomonadati</taxon>
        <taxon>Pseudomonadota</taxon>
        <taxon>Alphaproteobacteria</taxon>
        <taxon>Sphingomonadales</taxon>
        <taxon>Sphingomonadaceae</taxon>
        <taxon>Sphingomonas</taxon>
    </lineage>
</organism>
<evidence type="ECO:0000313" key="3">
    <source>
        <dbReference type="Proteomes" id="UP000240996"/>
    </source>
</evidence>
<reference evidence="2 3" key="1">
    <citation type="submission" date="2018-04" db="EMBL/GenBank/DDBJ databases">
        <title>Genomic Encyclopedia of Type Strains, Phase III (KMG-III): the genomes of soil and plant-associated and newly described type strains.</title>
        <authorList>
            <person name="Whitman W."/>
        </authorList>
    </citation>
    <scope>NUCLEOTIDE SEQUENCE [LARGE SCALE GENOMIC DNA]</scope>
    <source>
        <strain evidence="2 3">NW12</strain>
    </source>
</reference>
<dbReference type="Gene3D" id="3.30.1150.10">
    <property type="match status" value="1"/>
</dbReference>
<evidence type="ECO:0000256" key="1">
    <source>
        <dbReference type="SAM" id="SignalP"/>
    </source>
</evidence>
<evidence type="ECO:0008006" key="4">
    <source>
        <dbReference type="Google" id="ProtNLM"/>
    </source>
</evidence>
<proteinExistence type="predicted"/>
<evidence type="ECO:0000313" key="2">
    <source>
        <dbReference type="EMBL" id="PTM47254.1"/>
    </source>
</evidence>
<protein>
    <recommendedName>
        <fullName evidence="4">TonB-like protein</fullName>
    </recommendedName>
</protein>
<dbReference type="EMBL" id="PZZN01000001">
    <property type="protein sequence ID" value="PTM47254.1"/>
    <property type="molecule type" value="Genomic_DNA"/>
</dbReference>
<feature type="chain" id="PRO_5015413461" description="TonB-like protein" evidence="1">
    <location>
        <begin position="24"/>
        <end position="151"/>
    </location>
</feature>